<dbReference type="EMBL" id="AP010968">
    <property type="protein sequence ID" value="BAJ28737.1"/>
    <property type="molecule type" value="Genomic_DNA"/>
</dbReference>
<evidence type="ECO:0000313" key="2">
    <source>
        <dbReference type="Proteomes" id="UP000007076"/>
    </source>
</evidence>
<dbReference type="KEGG" id="ksk:KSE_29260"/>
<protein>
    <recommendedName>
        <fullName evidence="3">Hydrolase</fullName>
    </recommendedName>
</protein>
<name>E4NC06_KITSK</name>
<evidence type="ECO:0000313" key="1">
    <source>
        <dbReference type="EMBL" id="BAJ28737.1"/>
    </source>
</evidence>
<proteinExistence type="predicted"/>
<sequence length="57" mass="5750">MVPGDCLVVEDSPNGVLAARAAGMDVLGYTALTPPGRLLAAGATALVGSLREVVQWV</sequence>
<dbReference type="Gene3D" id="3.40.50.1000">
    <property type="entry name" value="HAD superfamily/HAD-like"/>
    <property type="match status" value="1"/>
</dbReference>
<dbReference type="SUPFAM" id="SSF56784">
    <property type="entry name" value="HAD-like"/>
    <property type="match status" value="1"/>
</dbReference>
<dbReference type="InterPro" id="IPR023214">
    <property type="entry name" value="HAD_sf"/>
</dbReference>
<dbReference type="eggNOG" id="COG0637">
    <property type="taxonomic scope" value="Bacteria"/>
</dbReference>
<organism evidence="1 2">
    <name type="scientific">Kitasatospora setae (strain ATCC 33774 / DSM 43861 / JCM 3304 / KCC A-0304 / NBRC 14216 / KM-6054)</name>
    <name type="common">Streptomyces setae</name>
    <dbReference type="NCBI Taxonomy" id="452652"/>
    <lineage>
        <taxon>Bacteria</taxon>
        <taxon>Bacillati</taxon>
        <taxon>Actinomycetota</taxon>
        <taxon>Actinomycetes</taxon>
        <taxon>Kitasatosporales</taxon>
        <taxon>Streptomycetaceae</taxon>
        <taxon>Kitasatospora</taxon>
    </lineage>
</organism>
<accession>E4NC06</accession>
<dbReference type="PATRIC" id="fig|452652.3.peg.2934"/>
<dbReference type="AlphaFoldDB" id="E4NC06"/>
<gene>
    <name evidence="1" type="ordered locus">KSE_29260</name>
</gene>
<evidence type="ECO:0008006" key="3">
    <source>
        <dbReference type="Google" id="ProtNLM"/>
    </source>
</evidence>
<keyword evidence="2" id="KW-1185">Reference proteome</keyword>
<dbReference type="InterPro" id="IPR036412">
    <property type="entry name" value="HAD-like_sf"/>
</dbReference>
<dbReference type="Proteomes" id="UP000007076">
    <property type="component" value="Chromosome"/>
</dbReference>
<dbReference type="HOGENOM" id="CLU_2990705_0_0_11"/>
<reference evidence="1 2" key="1">
    <citation type="journal article" date="2010" name="DNA Res.">
        <title>Genome sequence of Kitasatospora setae NBRC 14216T: an evolutionary snapshot of the family Streptomycetaceae.</title>
        <authorList>
            <person name="Ichikawa N."/>
            <person name="Oguchi A."/>
            <person name="Ikeda H."/>
            <person name="Ishikawa J."/>
            <person name="Kitani S."/>
            <person name="Watanabe Y."/>
            <person name="Nakamura S."/>
            <person name="Katano Y."/>
            <person name="Kishi E."/>
            <person name="Sasagawa M."/>
            <person name="Ankai A."/>
            <person name="Fukui S."/>
            <person name="Hashimoto Y."/>
            <person name="Kamata S."/>
            <person name="Otoguro M."/>
            <person name="Tanikawa S."/>
            <person name="Nihira T."/>
            <person name="Horinouchi S."/>
            <person name="Ohnishi Y."/>
            <person name="Hayakawa M."/>
            <person name="Kuzuyama T."/>
            <person name="Arisawa A."/>
            <person name="Nomoto F."/>
            <person name="Miura H."/>
            <person name="Takahashi Y."/>
            <person name="Fujita N."/>
        </authorList>
    </citation>
    <scope>NUCLEOTIDE SEQUENCE [LARGE SCALE GENOMIC DNA]</scope>
    <source>
        <strain evidence="2">ATCC 33774 / DSM 43861 / JCM 3304 / KCC A-0304 / NBRC 14216 / KM-6054</strain>
    </source>
</reference>